<feature type="signal peptide" evidence="4">
    <location>
        <begin position="1"/>
        <end position="19"/>
    </location>
</feature>
<feature type="active site" evidence="2">
    <location>
        <position position="284"/>
    </location>
</feature>
<dbReference type="SUPFAM" id="SSF50630">
    <property type="entry name" value="Acid proteases"/>
    <property type="match status" value="1"/>
</dbReference>
<dbReference type="InterPro" id="IPR021109">
    <property type="entry name" value="Peptidase_aspartic_dom_sf"/>
</dbReference>
<proteinExistence type="inferred from homology"/>
<evidence type="ECO:0000313" key="6">
    <source>
        <dbReference type="EMBL" id="PMD43230.1"/>
    </source>
</evidence>
<dbReference type="EMBL" id="KZ613942">
    <property type="protein sequence ID" value="PMD43230.1"/>
    <property type="molecule type" value="Genomic_DNA"/>
</dbReference>
<dbReference type="PRINTS" id="PR00792">
    <property type="entry name" value="PEPSIN"/>
</dbReference>
<dbReference type="Pfam" id="PF00026">
    <property type="entry name" value="Asp"/>
    <property type="match status" value="1"/>
</dbReference>
<evidence type="ECO:0000256" key="1">
    <source>
        <dbReference type="ARBA" id="ARBA00007447"/>
    </source>
</evidence>
<evidence type="ECO:0000259" key="5">
    <source>
        <dbReference type="PROSITE" id="PS51767"/>
    </source>
</evidence>
<evidence type="ECO:0000256" key="4">
    <source>
        <dbReference type="SAM" id="SignalP"/>
    </source>
</evidence>
<evidence type="ECO:0000256" key="2">
    <source>
        <dbReference type="PIRSR" id="PIRSR601461-1"/>
    </source>
</evidence>
<dbReference type="GO" id="GO:0004190">
    <property type="term" value="F:aspartic-type endopeptidase activity"/>
    <property type="evidence" value="ECO:0007669"/>
    <property type="project" value="InterPro"/>
</dbReference>
<dbReference type="PROSITE" id="PS51257">
    <property type="entry name" value="PROKAR_LIPOPROTEIN"/>
    <property type="match status" value="1"/>
</dbReference>
<keyword evidence="4" id="KW-0732">Signal</keyword>
<protein>
    <submittedName>
        <fullName evidence="6">Acid protease</fullName>
    </submittedName>
</protein>
<keyword evidence="6" id="KW-0645">Protease</keyword>
<dbReference type="STRING" id="1149755.A0A2J6RXJ4"/>
<feature type="region of interest" description="Disordered" evidence="3">
    <location>
        <begin position="436"/>
        <end position="465"/>
    </location>
</feature>
<dbReference type="Proteomes" id="UP000235786">
    <property type="component" value="Unassembled WGS sequence"/>
</dbReference>
<dbReference type="PROSITE" id="PS51767">
    <property type="entry name" value="PEPTIDASE_A1"/>
    <property type="match status" value="1"/>
</dbReference>
<evidence type="ECO:0000256" key="3">
    <source>
        <dbReference type="SAM" id="MobiDB-lite"/>
    </source>
</evidence>
<dbReference type="AlphaFoldDB" id="A0A2J6RXJ4"/>
<feature type="domain" description="Peptidase A1" evidence="5">
    <location>
        <begin position="63"/>
        <end position="409"/>
    </location>
</feature>
<dbReference type="Gene3D" id="2.40.70.10">
    <property type="entry name" value="Acid Proteases"/>
    <property type="match status" value="2"/>
</dbReference>
<organism evidence="6 7">
    <name type="scientific">Hyaloscypha variabilis (strain UAMH 11265 / GT02V1 / F)</name>
    <name type="common">Meliniomyces variabilis</name>
    <dbReference type="NCBI Taxonomy" id="1149755"/>
    <lineage>
        <taxon>Eukaryota</taxon>
        <taxon>Fungi</taxon>
        <taxon>Dikarya</taxon>
        <taxon>Ascomycota</taxon>
        <taxon>Pezizomycotina</taxon>
        <taxon>Leotiomycetes</taxon>
        <taxon>Helotiales</taxon>
        <taxon>Hyaloscyphaceae</taxon>
        <taxon>Hyaloscypha</taxon>
        <taxon>Hyaloscypha variabilis</taxon>
    </lineage>
</organism>
<dbReference type="PANTHER" id="PTHR47966:SF51">
    <property type="entry name" value="BETA-SITE APP-CLEAVING ENZYME, ISOFORM A-RELATED"/>
    <property type="match status" value="1"/>
</dbReference>
<reference evidence="6 7" key="1">
    <citation type="submission" date="2016-04" db="EMBL/GenBank/DDBJ databases">
        <title>A degradative enzymes factory behind the ericoid mycorrhizal symbiosis.</title>
        <authorList>
            <consortium name="DOE Joint Genome Institute"/>
            <person name="Martino E."/>
            <person name="Morin E."/>
            <person name="Grelet G."/>
            <person name="Kuo A."/>
            <person name="Kohler A."/>
            <person name="Daghino S."/>
            <person name="Barry K."/>
            <person name="Choi C."/>
            <person name="Cichocki N."/>
            <person name="Clum A."/>
            <person name="Copeland A."/>
            <person name="Hainaut M."/>
            <person name="Haridas S."/>
            <person name="Labutti K."/>
            <person name="Lindquist E."/>
            <person name="Lipzen A."/>
            <person name="Khouja H.-R."/>
            <person name="Murat C."/>
            <person name="Ohm R."/>
            <person name="Olson A."/>
            <person name="Spatafora J."/>
            <person name="Veneault-Fourrey C."/>
            <person name="Henrissat B."/>
            <person name="Grigoriev I."/>
            <person name="Martin F."/>
            <person name="Perotto S."/>
        </authorList>
    </citation>
    <scope>NUCLEOTIDE SEQUENCE [LARGE SCALE GENOMIC DNA]</scope>
    <source>
        <strain evidence="6 7">F</strain>
    </source>
</reference>
<dbReference type="OrthoDB" id="771136at2759"/>
<feature type="chain" id="PRO_5014347348" evidence="4">
    <location>
        <begin position="20"/>
        <end position="487"/>
    </location>
</feature>
<sequence length="487" mass="49874">MKSSAIITSALALACGSDAAFNLVKPRGPSPIEYGLKRSETPRLRKRDTIGLDLGTRFDGFQYIMNLTIGTPPQTITAAFDTGSTDLTVNVVSNDFCTSATPSPCLGAYSINSSSTAKQVGTVPFISTYETTQYTGNWYTDTISFAGKTVASFVFAAADIASNGTENWFGVSFAIPQIGRPTGSAPPTNQSSLGQMVSAGIIPASAYSIWMDRNSSKGGNVLLGGVDTSKFVGELQAYPVIPTVPSINLYLSLNINMTSASVGGSNPITGNPNASEFPASVLIDTGNPNLLLPTTLVANIYAAYSIQTLTLANGAKFGVCNCSLGSSPATLDISFPNLQISIPFSDLVISPTAALYAGFNIPASEELPAGTCMFLVSPTNPLFGNILGDNFLRYAYVVVDLDSKQVGLAQSNPTPGTSNILAIAAGGSALPSVSAAGTAATPTGTGSPSGTGSAPSSTTTKSSDGTQLSVASLGVVAGLVGFSYLLL</sequence>
<gene>
    <name evidence="6" type="ORF">L207DRAFT_526424</name>
</gene>
<dbReference type="InterPro" id="IPR033121">
    <property type="entry name" value="PEPTIDASE_A1"/>
</dbReference>
<dbReference type="GO" id="GO:0006508">
    <property type="term" value="P:proteolysis"/>
    <property type="evidence" value="ECO:0007669"/>
    <property type="project" value="UniProtKB-KW"/>
</dbReference>
<dbReference type="PANTHER" id="PTHR47966">
    <property type="entry name" value="BETA-SITE APP-CLEAVING ENZYME, ISOFORM A-RELATED"/>
    <property type="match status" value="1"/>
</dbReference>
<comment type="similarity">
    <text evidence="1">Belongs to the peptidase A1 family.</text>
</comment>
<dbReference type="InterPro" id="IPR001461">
    <property type="entry name" value="Aspartic_peptidase_A1"/>
</dbReference>
<feature type="active site" evidence="2">
    <location>
        <position position="81"/>
    </location>
</feature>
<name>A0A2J6RXJ4_HYAVF</name>
<keyword evidence="6" id="KW-0378">Hydrolase</keyword>
<evidence type="ECO:0000313" key="7">
    <source>
        <dbReference type="Proteomes" id="UP000235786"/>
    </source>
</evidence>
<keyword evidence="7" id="KW-1185">Reference proteome</keyword>
<accession>A0A2J6RXJ4</accession>